<dbReference type="Proteomes" id="UP000481861">
    <property type="component" value="Unassembled WGS sequence"/>
</dbReference>
<protein>
    <submittedName>
        <fullName evidence="2">Catalytic protein</fullName>
    </submittedName>
</protein>
<keyword evidence="3" id="KW-1185">Reference proteome</keyword>
<sequence length="264" mass="28286">MDPSTSTSASAVAKPTLAIIQGSFQTPLFYQAFHSQLQSQGFETVHPELPSCNPSAPDHPSKTLTDDARAVHAVLTRLVEEESKPVVVIMHSYGGLVGSEAIPQSLTYTSRKAEGKAGGVLHLFYCAAFILPVGQSVLSAFGESPNNELYGNGTFKMKNAKDVLFGDLPEPEADMWASRMVPQSYGVQETKLSQAAWEYVASTYLVCEGDKAVPRAYQEGFAETAGSRVLVSDDGVGHEAMLSWTAGLVDVVLGVLRKLEGETV</sequence>
<dbReference type="EMBL" id="JAADJZ010000003">
    <property type="protein sequence ID" value="KAF2876519.1"/>
    <property type="molecule type" value="Genomic_DNA"/>
</dbReference>
<dbReference type="SUPFAM" id="SSF53474">
    <property type="entry name" value="alpha/beta-Hydrolases"/>
    <property type="match status" value="1"/>
</dbReference>
<proteinExistence type="predicted"/>
<dbReference type="AlphaFoldDB" id="A0A7C8MFT0"/>
<dbReference type="Pfam" id="PF12697">
    <property type="entry name" value="Abhydrolase_6"/>
    <property type="match status" value="1"/>
</dbReference>
<accession>A0A7C8MFT0</accession>
<dbReference type="PANTHER" id="PTHR37017:SF13">
    <property type="entry name" value="AB HYDROLASE-1 DOMAIN-CONTAINING PROTEIN"/>
    <property type="match status" value="1"/>
</dbReference>
<organism evidence="2 3">
    <name type="scientific">Massariosphaeria phaeospora</name>
    <dbReference type="NCBI Taxonomy" id="100035"/>
    <lineage>
        <taxon>Eukaryota</taxon>
        <taxon>Fungi</taxon>
        <taxon>Dikarya</taxon>
        <taxon>Ascomycota</taxon>
        <taxon>Pezizomycotina</taxon>
        <taxon>Dothideomycetes</taxon>
        <taxon>Pleosporomycetidae</taxon>
        <taxon>Pleosporales</taxon>
        <taxon>Pleosporales incertae sedis</taxon>
        <taxon>Massariosphaeria</taxon>
    </lineage>
</organism>
<gene>
    <name evidence="2" type="ORF">BDV95DRAFT_602498</name>
</gene>
<dbReference type="OrthoDB" id="408373at2759"/>
<dbReference type="Gene3D" id="3.40.50.1820">
    <property type="entry name" value="alpha/beta hydrolase"/>
    <property type="match status" value="1"/>
</dbReference>
<dbReference type="InterPro" id="IPR052897">
    <property type="entry name" value="Sec-Metab_Biosynth_Hydrolase"/>
</dbReference>
<evidence type="ECO:0000259" key="1">
    <source>
        <dbReference type="Pfam" id="PF12697"/>
    </source>
</evidence>
<evidence type="ECO:0000313" key="2">
    <source>
        <dbReference type="EMBL" id="KAF2876519.1"/>
    </source>
</evidence>
<name>A0A7C8MFT0_9PLEO</name>
<dbReference type="InterPro" id="IPR000073">
    <property type="entry name" value="AB_hydrolase_1"/>
</dbReference>
<feature type="domain" description="AB hydrolase-1" evidence="1">
    <location>
        <begin position="26"/>
        <end position="248"/>
    </location>
</feature>
<comment type="caution">
    <text evidence="2">The sequence shown here is derived from an EMBL/GenBank/DDBJ whole genome shotgun (WGS) entry which is preliminary data.</text>
</comment>
<evidence type="ECO:0000313" key="3">
    <source>
        <dbReference type="Proteomes" id="UP000481861"/>
    </source>
</evidence>
<dbReference type="PANTHER" id="PTHR37017">
    <property type="entry name" value="AB HYDROLASE-1 DOMAIN-CONTAINING PROTEIN-RELATED"/>
    <property type="match status" value="1"/>
</dbReference>
<reference evidence="2 3" key="1">
    <citation type="submission" date="2020-01" db="EMBL/GenBank/DDBJ databases">
        <authorList>
            <consortium name="DOE Joint Genome Institute"/>
            <person name="Haridas S."/>
            <person name="Albert R."/>
            <person name="Binder M."/>
            <person name="Bloem J."/>
            <person name="Labutti K."/>
            <person name="Salamov A."/>
            <person name="Andreopoulos B."/>
            <person name="Baker S.E."/>
            <person name="Barry K."/>
            <person name="Bills G."/>
            <person name="Bluhm B.H."/>
            <person name="Cannon C."/>
            <person name="Castanera R."/>
            <person name="Culley D.E."/>
            <person name="Daum C."/>
            <person name="Ezra D."/>
            <person name="Gonzalez J.B."/>
            <person name="Henrissat B."/>
            <person name="Kuo A."/>
            <person name="Liang C."/>
            <person name="Lipzen A."/>
            <person name="Lutzoni F."/>
            <person name="Magnuson J."/>
            <person name="Mondo S."/>
            <person name="Nolan M."/>
            <person name="Ohm R."/>
            <person name="Pangilinan J."/>
            <person name="Park H.-J.H."/>
            <person name="Ramirez L."/>
            <person name="Alfaro M."/>
            <person name="Sun H."/>
            <person name="Tritt A."/>
            <person name="Yoshinaga Y."/>
            <person name="Zwiers L.-H.L."/>
            <person name="Turgeon B.G."/>
            <person name="Goodwin S.B."/>
            <person name="Spatafora J.W."/>
            <person name="Crous P.W."/>
            <person name="Grigoriev I.V."/>
        </authorList>
    </citation>
    <scope>NUCLEOTIDE SEQUENCE [LARGE SCALE GENOMIC DNA]</scope>
    <source>
        <strain evidence="2 3">CBS 611.86</strain>
    </source>
</reference>
<dbReference type="InterPro" id="IPR029058">
    <property type="entry name" value="AB_hydrolase_fold"/>
</dbReference>